<protein>
    <submittedName>
        <fullName evidence="1">Uncharacterized protein</fullName>
    </submittedName>
</protein>
<keyword evidence="2" id="KW-1185">Reference proteome</keyword>
<gene>
    <name evidence="1" type="ORF">ACJMK2_041677</name>
</gene>
<dbReference type="Proteomes" id="UP001634394">
    <property type="component" value="Unassembled WGS sequence"/>
</dbReference>
<sequence length="88" mass="9673">MSGMLENSNLVVEHGTHSNANRKEVLGAKIVIVPLNTLYTKDNICNEVHDGGNLTWTEFDNTDYCESNFCFCSCTICSHCQQIGKGGT</sequence>
<proteinExistence type="predicted"/>
<dbReference type="AlphaFoldDB" id="A0ABD3W4X7"/>
<reference evidence="1 2" key="1">
    <citation type="submission" date="2024-11" db="EMBL/GenBank/DDBJ databases">
        <title>Chromosome-level genome assembly of the freshwater bivalve Anodonta woodiana.</title>
        <authorList>
            <person name="Chen X."/>
        </authorList>
    </citation>
    <scope>NUCLEOTIDE SEQUENCE [LARGE SCALE GENOMIC DNA]</scope>
    <source>
        <strain evidence="1">MN2024</strain>
        <tissue evidence="1">Gills</tissue>
    </source>
</reference>
<comment type="caution">
    <text evidence="1">The sequence shown here is derived from an EMBL/GenBank/DDBJ whole genome shotgun (WGS) entry which is preliminary data.</text>
</comment>
<evidence type="ECO:0000313" key="1">
    <source>
        <dbReference type="EMBL" id="KAL3868925.1"/>
    </source>
</evidence>
<evidence type="ECO:0000313" key="2">
    <source>
        <dbReference type="Proteomes" id="UP001634394"/>
    </source>
</evidence>
<organism evidence="1 2">
    <name type="scientific">Sinanodonta woodiana</name>
    <name type="common">Chinese pond mussel</name>
    <name type="synonym">Anodonta woodiana</name>
    <dbReference type="NCBI Taxonomy" id="1069815"/>
    <lineage>
        <taxon>Eukaryota</taxon>
        <taxon>Metazoa</taxon>
        <taxon>Spiralia</taxon>
        <taxon>Lophotrochozoa</taxon>
        <taxon>Mollusca</taxon>
        <taxon>Bivalvia</taxon>
        <taxon>Autobranchia</taxon>
        <taxon>Heteroconchia</taxon>
        <taxon>Palaeoheterodonta</taxon>
        <taxon>Unionida</taxon>
        <taxon>Unionoidea</taxon>
        <taxon>Unionidae</taxon>
        <taxon>Unioninae</taxon>
        <taxon>Sinanodonta</taxon>
    </lineage>
</organism>
<name>A0ABD3W4X7_SINWO</name>
<dbReference type="EMBL" id="JBJQND010000008">
    <property type="protein sequence ID" value="KAL3868925.1"/>
    <property type="molecule type" value="Genomic_DNA"/>
</dbReference>
<accession>A0ABD3W4X7</accession>